<evidence type="ECO:0000313" key="3">
    <source>
        <dbReference type="Proteomes" id="UP000034410"/>
    </source>
</evidence>
<feature type="transmembrane region" description="Helical" evidence="1">
    <location>
        <begin position="108"/>
        <end position="128"/>
    </location>
</feature>
<keyword evidence="1" id="KW-1133">Transmembrane helix</keyword>
<gene>
    <name evidence="2" type="ORF">AAY24_09095</name>
</gene>
<evidence type="ECO:0000313" key="2">
    <source>
        <dbReference type="EMBL" id="AKH20483.1"/>
    </source>
</evidence>
<accession>A0A0F7K0H1</accession>
<dbReference type="RefSeq" id="WP_046859416.1">
    <property type="nucleotide sequence ID" value="NZ_CP011412.1"/>
</dbReference>
<dbReference type="Gene3D" id="1.20.950.20">
    <property type="entry name" value="Transmembrane di-heme cytochromes, Chain C"/>
    <property type="match status" value="1"/>
</dbReference>
<organism evidence="2 3">
    <name type="scientific">Sedimenticola thiotaurini</name>
    <dbReference type="NCBI Taxonomy" id="1543721"/>
    <lineage>
        <taxon>Bacteria</taxon>
        <taxon>Pseudomonadati</taxon>
        <taxon>Pseudomonadota</taxon>
        <taxon>Gammaproteobacteria</taxon>
        <taxon>Chromatiales</taxon>
        <taxon>Sedimenticolaceae</taxon>
        <taxon>Sedimenticola</taxon>
    </lineage>
</organism>
<feature type="transmembrane region" description="Helical" evidence="1">
    <location>
        <begin position="12"/>
        <end position="34"/>
    </location>
</feature>
<feature type="transmembrane region" description="Helical" evidence="1">
    <location>
        <begin position="69"/>
        <end position="88"/>
    </location>
</feature>
<keyword evidence="1" id="KW-0472">Membrane</keyword>
<dbReference type="EMBL" id="CP011412">
    <property type="protein sequence ID" value="AKH20483.1"/>
    <property type="molecule type" value="Genomic_DNA"/>
</dbReference>
<sequence length="213" mass="23807">MIGAFIDGPFWYFSLGVFCIGVLFRLFSILRVGLKPDLALPRGSGSSGALRNLFSLFLPRRDVATRGRLTLVAGYLFHLGLFALLFFARPHVDFYAERITGFGWPALPYWGFIISAEIAFIGLLLLWLHRLLHPVTRLLSTADDHIATGLVFLVMLTGCLALAQSFEPLRLLHLFLAELLLIYFPFSSLMHTFTFAFSRSYSGAVMGRKGVNA</sequence>
<keyword evidence="3" id="KW-1185">Reference proteome</keyword>
<dbReference type="InterPro" id="IPR036197">
    <property type="entry name" value="NarG-like_sf"/>
</dbReference>
<protein>
    <recommendedName>
        <fullName evidence="4">Nitrate reductase</fullName>
    </recommendedName>
</protein>
<dbReference type="KEGG" id="seds:AAY24_09095"/>
<reference evidence="2 3" key="1">
    <citation type="journal article" date="2015" name="Genome Announc.">
        <title>Complete Genome Sequence of Sedimenticola thiotaurini Strain SIP-G1, a Polyphosphate- and Polyhydroxyalkanoate-Accumulating Sulfur-Oxidizing Gammaproteobacterium Isolated from Salt Marsh Sediments.</title>
        <authorList>
            <person name="Flood B.E."/>
            <person name="Jones D.S."/>
            <person name="Bailey J.V."/>
        </authorList>
    </citation>
    <scope>NUCLEOTIDE SEQUENCE [LARGE SCALE GENOMIC DNA]</scope>
    <source>
        <strain evidence="2 3">SIP-G1</strain>
    </source>
</reference>
<name>A0A0F7K0H1_9GAMM</name>
<feature type="transmembrane region" description="Helical" evidence="1">
    <location>
        <begin position="172"/>
        <end position="198"/>
    </location>
</feature>
<evidence type="ECO:0008006" key="4">
    <source>
        <dbReference type="Google" id="ProtNLM"/>
    </source>
</evidence>
<keyword evidence="1" id="KW-0812">Transmembrane</keyword>
<dbReference type="AlphaFoldDB" id="A0A0F7K0H1"/>
<proteinExistence type="predicted"/>
<evidence type="ECO:0000256" key="1">
    <source>
        <dbReference type="SAM" id="Phobius"/>
    </source>
</evidence>
<feature type="transmembrane region" description="Helical" evidence="1">
    <location>
        <begin position="149"/>
        <end position="166"/>
    </location>
</feature>
<dbReference type="OrthoDB" id="7872966at2"/>
<dbReference type="Proteomes" id="UP000034410">
    <property type="component" value="Chromosome"/>
</dbReference>
<dbReference type="SUPFAM" id="SSF103501">
    <property type="entry name" value="Respiratory nitrate reductase 1 gamma chain"/>
    <property type="match status" value="1"/>
</dbReference>